<accession>A0A250WW62</accession>
<protein>
    <submittedName>
        <fullName evidence="2">Uncharacterized protein</fullName>
    </submittedName>
</protein>
<dbReference type="EMBL" id="BEGY01000009">
    <property type="protein sequence ID" value="GAX74862.1"/>
    <property type="molecule type" value="Genomic_DNA"/>
</dbReference>
<gene>
    <name evidence="2" type="ORF">CEUSTIGMA_g2308.t1</name>
</gene>
<keyword evidence="3" id="KW-1185">Reference proteome</keyword>
<dbReference type="Proteomes" id="UP000232323">
    <property type="component" value="Unassembled WGS sequence"/>
</dbReference>
<evidence type="ECO:0000256" key="1">
    <source>
        <dbReference type="SAM" id="MobiDB-lite"/>
    </source>
</evidence>
<evidence type="ECO:0000313" key="2">
    <source>
        <dbReference type="EMBL" id="GAX74862.1"/>
    </source>
</evidence>
<dbReference type="AlphaFoldDB" id="A0A250WW62"/>
<dbReference type="OrthoDB" id="559730at2759"/>
<organism evidence="2 3">
    <name type="scientific">Chlamydomonas eustigma</name>
    <dbReference type="NCBI Taxonomy" id="1157962"/>
    <lineage>
        <taxon>Eukaryota</taxon>
        <taxon>Viridiplantae</taxon>
        <taxon>Chlorophyta</taxon>
        <taxon>core chlorophytes</taxon>
        <taxon>Chlorophyceae</taxon>
        <taxon>CS clade</taxon>
        <taxon>Chlamydomonadales</taxon>
        <taxon>Chlamydomonadaceae</taxon>
        <taxon>Chlamydomonas</taxon>
    </lineage>
</organism>
<sequence>MKTASRSPGHVVVYKETEDQYSRIDEPYGLGTGGLVGAVSRVKERKRQSIASEEKEKHRSKHRPGRKADGTSDGTVGMADIAQRLTYYNSGVRPNDIEILKILKECPTNQLGRVREADWDTLLELWLSRTGAAEGKDKVSRGLPAVPFQVDHGQIGGKCCCTS</sequence>
<evidence type="ECO:0000313" key="3">
    <source>
        <dbReference type="Proteomes" id="UP000232323"/>
    </source>
</evidence>
<reference evidence="2 3" key="1">
    <citation type="submission" date="2017-08" db="EMBL/GenBank/DDBJ databases">
        <title>Acidophilic green algal genome provides insights into adaptation to an acidic environment.</title>
        <authorList>
            <person name="Hirooka S."/>
            <person name="Hirose Y."/>
            <person name="Kanesaki Y."/>
            <person name="Higuchi S."/>
            <person name="Fujiwara T."/>
            <person name="Onuma R."/>
            <person name="Era A."/>
            <person name="Ohbayashi R."/>
            <person name="Uzuka A."/>
            <person name="Nozaki H."/>
            <person name="Yoshikawa H."/>
            <person name="Miyagishima S.Y."/>
        </authorList>
    </citation>
    <scope>NUCLEOTIDE SEQUENCE [LARGE SCALE GENOMIC DNA]</scope>
    <source>
        <strain evidence="2 3">NIES-2499</strain>
    </source>
</reference>
<name>A0A250WW62_9CHLO</name>
<proteinExistence type="predicted"/>
<feature type="region of interest" description="Disordered" evidence="1">
    <location>
        <begin position="41"/>
        <end position="75"/>
    </location>
</feature>
<comment type="caution">
    <text evidence="2">The sequence shown here is derived from an EMBL/GenBank/DDBJ whole genome shotgun (WGS) entry which is preliminary data.</text>
</comment>